<dbReference type="AlphaFoldDB" id="A0A084WR11"/>
<feature type="compositionally biased region" description="Polar residues" evidence="1">
    <location>
        <begin position="26"/>
        <end position="44"/>
    </location>
</feature>
<name>A0A084WR11_ANOSI</name>
<dbReference type="Proteomes" id="UP000030765">
    <property type="component" value="Unassembled WGS sequence"/>
</dbReference>
<reference evidence="3" key="2">
    <citation type="submission" date="2020-05" db="UniProtKB">
        <authorList>
            <consortium name="EnsemblMetazoa"/>
        </authorList>
    </citation>
    <scope>IDENTIFICATION</scope>
</reference>
<proteinExistence type="predicted"/>
<feature type="region of interest" description="Disordered" evidence="1">
    <location>
        <begin position="26"/>
        <end position="46"/>
    </location>
</feature>
<evidence type="ECO:0000313" key="4">
    <source>
        <dbReference type="Proteomes" id="UP000030765"/>
    </source>
</evidence>
<organism evidence="2">
    <name type="scientific">Anopheles sinensis</name>
    <name type="common">Mosquito</name>
    <dbReference type="NCBI Taxonomy" id="74873"/>
    <lineage>
        <taxon>Eukaryota</taxon>
        <taxon>Metazoa</taxon>
        <taxon>Ecdysozoa</taxon>
        <taxon>Arthropoda</taxon>
        <taxon>Hexapoda</taxon>
        <taxon>Insecta</taxon>
        <taxon>Pterygota</taxon>
        <taxon>Neoptera</taxon>
        <taxon>Endopterygota</taxon>
        <taxon>Diptera</taxon>
        <taxon>Nematocera</taxon>
        <taxon>Culicoidea</taxon>
        <taxon>Culicidae</taxon>
        <taxon>Anophelinae</taxon>
        <taxon>Anopheles</taxon>
    </lineage>
</organism>
<evidence type="ECO:0000256" key="1">
    <source>
        <dbReference type="SAM" id="MobiDB-lite"/>
    </source>
</evidence>
<evidence type="ECO:0000313" key="2">
    <source>
        <dbReference type="EMBL" id="KFB52655.1"/>
    </source>
</evidence>
<evidence type="ECO:0000313" key="3">
    <source>
        <dbReference type="EnsemblMetazoa" id="ASIC020909-PA"/>
    </source>
</evidence>
<dbReference type="EMBL" id="ATLV01025878">
    <property type="status" value="NOT_ANNOTATED_CDS"/>
    <property type="molecule type" value="Genomic_DNA"/>
</dbReference>
<dbReference type="VEuPathDB" id="VectorBase:ASIC020909"/>
<dbReference type="EnsemblMetazoa" id="ASIC020909-RA">
    <property type="protein sequence ID" value="ASIC020909-PA"/>
    <property type="gene ID" value="ASIC020909"/>
</dbReference>
<accession>A0A084WR11</accession>
<dbReference type="EMBL" id="KE525402">
    <property type="protein sequence ID" value="KFB52655.1"/>
    <property type="molecule type" value="Genomic_DNA"/>
</dbReference>
<sequence>MFPGRMQPGARYLSGARGPKTLVLAGQTSSSEHAGVTSAGNRTSVRFRAGEPKGRCTLSLDTDEAFCHARQQLVIDSAKDNA</sequence>
<reference evidence="2 4" key="1">
    <citation type="journal article" date="2014" name="BMC Genomics">
        <title>Genome sequence of Anopheles sinensis provides insight into genetics basis of mosquito competence for malaria parasites.</title>
        <authorList>
            <person name="Zhou D."/>
            <person name="Zhang D."/>
            <person name="Ding G."/>
            <person name="Shi L."/>
            <person name="Hou Q."/>
            <person name="Ye Y."/>
            <person name="Xu Y."/>
            <person name="Zhou H."/>
            <person name="Xiong C."/>
            <person name="Li S."/>
            <person name="Yu J."/>
            <person name="Hong S."/>
            <person name="Yu X."/>
            <person name="Zou P."/>
            <person name="Chen C."/>
            <person name="Chang X."/>
            <person name="Wang W."/>
            <person name="Lv Y."/>
            <person name="Sun Y."/>
            <person name="Ma L."/>
            <person name="Shen B."/>
            <person name="Zhu C."/>
        </authorList>
    </citation>
    <scope>NUCLEOTIDE SEQUENCE [LARGE SCALE GENOMIC DNA]</scope>
</reference>
<keyword evidence="4" id="KW-1185">Reference proteome</keyword>
<protein>
    <submittedName>
        <fullName evidence="2 3">Uncharacterized protein</fullName>
    </submittedName>
</protein>
<gene>
    <name evidence="2" type="ORF">ZHAS_00020909</name>
</gene>